<accession>A0A3G4ZVR8</accession>
<dbReference type="SUPFAM" id="SSF49599">
    <property type="entry name" value="TRAF domain-like"/>
    <property type="match status" value="2"/>
</dbReference>
<sequence length="304" mass="36038">MSYPYNCIYRIYGCKMKGTTCPDKIKRHIDKCEFRKKCRCKYIINGCMVKGDAEMIKEHILDCKYEAKCEYNINGCTFVSDKKTMDEHSLTCKYQAWCTYKHNGCLFISDKKTTDEHILICKYEIRCMYDYNGCPYIGDRKSTAEHMIDCLYQKWCPYKKNGCPVRSNIKTVDGHIIYCKYKKEACNYCLELFTLHELPLHQYMCGLIVKKCDLCYTGVSQSLLSDHYSSCVPKVLKEDCEFLKNNDGLTMIMLEKGRKLREDKNERLWHFERRYYPQVELEERVQNIACIKRIIYTLCNMIKA</sequence>
<evidence type="ECO:0008006" key="2">
    <source>
        <dbReference type="Google" id="ProtNLM"/>
    </source>
</evidence>
<reference evidence="1" key="1">
    <citation type="submission" date="2018-10" db="EMBL/GenBank/DDBJ databases">
        <title>Hidden diversity of soil giant viruses.</title>
        <authorList>
            <person name="Schulz F."/>
            <person name="Alteio L."/>
            <person name="Goudeau D."/>
            <person name="Ryan E.M."/>
            <person name="Malmstrom R.R."/>
            <person name="Blanchard J."/>
            <person name="Woyke T."/>
        </authorList>
    </citation>
    <scope>NUCLEOTIDE SEQUENCE</scope>
    <source>
        <strain evidence="1">EDV1</strain>
    </source>
</reference>
<name>A0A3G4ZVR8_9VIRU</name>
<organism evidence="1">
    <name type="scientific">Edafosvirus sp</name>
    <dbReference type="NCBI Taxonomy" id="2487765"/>
    <lineage>
        <taxon>Viruses</taxon>
        <taxon>Varidnaviria</taxon>
        <taxon>Bamfordvirae</taxon>
        <taxon>Nucleocytoviricota</taxon>
        <taxon>Megaviricetes</taxon>
        <taxon>Imitervirales</taxon>
        <taxon>Mimiviridae</taxon>
        <taxon>Klosneuvirinae</taxon>
    </lineage>
</organism>
<gene>
    <name evidence="1" type="ORF">Edafosvirus1_44</name>
</gene>
<protein>
    <recommendedName>
        <fullName evidence="2">TRAF-type domain-containing protein</fullName>
    </recommendedName>
</protein>
<proteinExistence type="predicted"/>
<dbReference type="EMBL" id="MK072066">
    <property type="protein sequence ID" value="AYV77713.1"/>
    <property type="molecule type" value="Genomic_DNA"/>
</dbReference>
<dbReference type="InterPro" id="IPR013083">
    <property type="entry name" value="Znf_RING/FYVE/PHD"/>
</dbReference>
<evidence type="ECO:0000313" key="1">
    <source>
        <dbReference type="EMBL" id="AYV77713.1"/>
    </source>
</evidence>
<dbReference type="Gene3D" id="3.30.40.10">
    <property type="entry name" value="Zinc/RING finger domain, C3HC4 (zinc finger)"/>
    <property type="match status" value="4"/>
</dbReference>